<feature type="transmembrane region" description="Helical" evidence="6">
    <location>
        <begin position="403"/>
        <end position="424"/>
    </location>
</feature>
<evidence type="ECO:0000256" key="4">
    <source>
        <dbReference type="ARBA" id="ARBA00022989"/>
    </source>
</evidence>
<feature type="transmembrane region" description="Helical" evidence="6">
    <location>
        <begin position="436"/>
        <end position="459"/>
    </location>
</feature>
<dbReference type="PANTHER" id="PTHR42718">
    <property type="entry name" value="MAJOR FACILITATOR SUPERFAMILY MULTIDRUG TRANSPORTER MFSC"/>
    <property type="match status" value="1"/>
</dbReference>
<evidence type="ECO:0000313" key="9">
    <source>
        <dbReference type="Proteomes" id="UP000743001"/>
    </source>
</evidence>
<dbReference type="RefSeq" id="WP_216478040.1">
    <property type="nucleotide sequence ID" value="NZ_JAHLQJ010000004.1"/>
</dbReference>
<evidence type="ECO:0000256" key="6">
    <source>
        <dbReference type="SAM" id="Phobius"/>
    </source>
</evidence>
<sequence length="476" mass="50587">MTDLNSAARMLTKQQRTWLLLTICIGAFLSHFTAGAVNVSLPYLQAVFPEDPAGIPWITTAYLLAITALLPIMGKLGDRYGHGWIHNTGYIIFAVSTALISLSSNVPSLISLRICQAIGAAMFQATNIAMISAYYPKEQRGRALGIMSSVVAIGAMTGPVAGGFIAASLSWPWLFLLPFPVAALAAVLAFRFIPAKRIQNKAISLDRVGAILFFLMIVSVTYALSDGNTSGWHSSHILAALITGALSIILFIGWEARHPTPFLPISVLAAPSVAVGLITSFISFMLINSVLISMPFFLTGRSSYRPMDIGWIMTAYPLLFAVSSLISGHFSDRMAPLKLMLTGLGGIIIGLLVFAWTLPGLNTLWIVAVLALIGIGMGCLAAPNNSYIMRNVPTAHSGSIGSLIALTRNAGMLVGAVLSLGLIGDSSGQTISQHDFGVLFKTGFIIGVIGCAVLGYGFFAESRKKSKDKPLEESSC</sequence>
<comment type="subcellular location">
    <subcellularLocation>
        <location evidence="1">Cell membrane</location>
        <topology evidence="1">Multi-pass membrane protein</topology>
    </subcellularLocation>
</comment>
<evidence type="ECO:0000256" key="2">
    <source>
        <dbReference type="ARBA" id="ARBA00022448"/>
    </source>
</evidence>
<feature type="domain" description="Major facilitator superfamily (MFS) profile" evidence="7">
    <location>
        <begin position="19"/>
        <end position="465"/>
    </location>
</feature>
<evidence type="ECO:0000259" key="7">
    <source>
        <dbReference type="PROSITE" id="PS50850"/>
    </source>
</evidence>
<dbReference type="PROSITE" id="PS50850">
    <property type="entry name" value="MFS"/>
    <property type="match status" value="1"/>
</dbReference>
<accession>A0ABS6FMV2</accession>
<feature type="transmembrane region" description="Helical" evidence="6">
    <location>
        <begin position="143"/>
        <end position="167"/>
    </location>
</feature>
<feature type="transmembrane region" description="Helical" evidence="6">
    <location>
        <begin position="237"/>
        <end position="256"/>
    </location>
</feature>
<dbReference type="InterPro" id="IPR020846">
    <property type="entry name" value="MFS_dom"/>
</dbReference>
<dbReference type="InterPro" id="IPR011701">
    <property type="entry name" value="MFS"/>
</dbReference>
<keyword evidence="9" id="KW-1185">Reference proteome</keyword>
<keyword evidence="4 6" id="KW-1133">Transmembrane helix</keyword>
<feature type="transmembrane region" description="Helical" evidence="6">
    <location>
        <begin position="53"/>
        <end position="72"/>
    </location>
</feature>
<feature type="transmembrane region" description="Helical" evidence="6">
    <location>
        <begin position="364"/>
        <end position="382"/>
    </location>
</feature>
<dbReference type="PANTHER" id="PTHR42718:SF9">
    <property type="entry name" value="MAJOR FACILITATOR SUPERFAMILY MULTIDRUG TRANSPORTER MFSC"/>
    <property type="match status" value="1"/>
</dbReference>
<feature type="transmembrane region" description="Helical" evidence="6">
    <location>
        <begin position="110"/>
        <end position="131"/>
    </location>
</feature>
<feature type="transmembrane region" description="Helical" evidence="6">
    <location>
        <begin position="205"/>
        <end position="225"/>
    </location>
</feature>
<comment type="caution">
    <text evidence="8">The sequence shown here is derived from an EMBL/GenBank/DDBJ whole genome shotgun (WGS) entry which is preliminary data.</text>
</comment>
<name>A0ABS6FMV2_9BACL</name>
<protein>
    <submittedName>
        <fullName evidence="8">MFS transporter</fullName>
    </submittedName>
</protein>
<proteinExistence type="predicted"/>
<feature type="transmembrane region" description="Helical" evidence="6">
    <location>
        <begin position="309"/>
        <end position="327"/>
    </location>
</feature>
<organism evidence="8 9">
    <name type="scientific">Paenibacillus brevis</name>
    <dbReference type="NCBI Taxonomy" id="2841508"/>
    <lineage>
        <taxon>Bacteria</taxon>
        <taxon>Bacillati</taxon>
        <taxon>Bacillota</taxon>
        <taxon>Bacilli</taxon>
        <taxon>Bacillales</taxon>
        <taxon>Paenibacillaceae</taxon>
        <taxon>Paenibacillus</taxon>
    </lineage>
</organism>
<evidence type="ECO:0000313" key="8">
    <source>
        <dbReference type="EMBL" id="MBU5671540.1"/>
    </source>
</evidence>
<keyword evidence="2" id="KW-0813">Transport</keyword>
<dbReference type="Pfam" id="PF07690">
    <property type="entry name" value="MFS_1"/>
    <property type="match status" value="1"/>
</dbReference>
<feature type="transmembrane region" description="Helical" evidence="6">
    <location>
        <begin position="173"/>
        <end position="193"/>
    </location>
</feature>
<dbReference type="EMBL" id="JAHLQJ010000004">
    <property type="protein sequence ID" value="MBU5671540.1"/>
    <property type="molecule type" value="Genomic_DNA"/>
</dbReference>
<gene>
    <name evidence="8" type="ORF">KQJ23_06805</name>
</gene>
<keyword evidence="5 6" id="KW-0472">Membrane</keyword>
<dbReference type="Proteomes" id="UP000743001">
    <property type="component" value="Unassembled WGS sequence"/>
</dbReference>
<feature type="transmembrane region" description="Helical" evidence="6">
    <location>
        <begin position="84"/>
        <end position="104"/>
    </location>
</feature>
<evidence type="ECO:0000256" key="5">
    <source>
        <dbReference type="ARBA" id="ARBA00023136"/>
    </source>
</evidence>
<feature type="transmembrane region" description="Helical" evidence="6">
    <location>
        <begin position="268"/>
        <end position="297"/>
    </location>
</feature>
<dbReference type="CDD" id="cd17321">
    <property type="entry name" value="MFS_MMR_MDR_like"/>
    <property type="match status" value="1"/>
</dbReference>
<reference evidence="8 9" key="1">
    <citation type="submission" date="2021-06" db="EMBL/GenBank/DDBJ databases">
        <authorList>
            <person name="Sun Q."/>
            <person name="Li D."/>
        </authorList>
    </citation>
    <scope>NUCLEOTIDE SEQUENCE [LARGE SCALE GENOMIC DNA]</scope>
    <source>
        <strain evidence="8 9">MSJ-6</strain>
    </source>
</reference>
<evidence type="ECO:0000256" key="1">
    <source>
        <dbReference type="ARBA" id="ARBA00004651"/>
    </source>
</evidence>
<feature type="transmembrane region" description="Helical" evidence="6">
    <location>
        <begin position="18"/>
        <end position="41"/>
    </location>
</feature>
<evidence type="ECO:0000256" key="3">
    <source>
        <dbReference type="ARBA" id="ARBA00022692"/>
    </source>
</evidence>
<feature type="transmembrane region" description="Helical" evidence="6">
    <location>
        <begin position="339"/>
        <end position="358"/>
    </location>
</feature>
<keyword evidence="3 6" id="KW-0812">Transmembrane</keyword>